<evidence type="ECO:0000256" key="4">
    <source>
        <dbReference type="ARBA" id="ARBA00022741"/>
    </source>
</evidence>
<proteinExistence type="inferred from homology"/>
<evidence type="ECO:0000256" key="5">
    <source>
        <dbReference type="ARBA" id="ARBA00022840"/>
    </source>
</evidence>
<keyword evidence="3 6" id="KW-0808">Transferase</keyword>
<dbReference type="UniPathway" id="UPA00148">
    <property type="reaction ID" value="UER00233"/>
</dbReference>
<organism evidence="8 9">
    <name type="scientific">Candidatus Magnetoglobus multicellularis str. Araruama</name>
    <dbReference type="NCBI Taxonomy" id="890399"/>
    <lineage>
        <taxon>Bacteria</taxon>
        <taxon>Pseudomonadati</taxon>
        <taxon>Thermodesulfobacteriota</taxon>
        <taxon>Desulfobacteria</taxon>
        <taxon>Desulfobacterales</taxon>
        <taxon>Desulfobacteraceae</taxon>
        <taxon>Candidatus Magnetoglobus</taxon>
    </lineage>
</organism>
<evidence type="ECO:0000256" key="3">
    <source>
        <dbReference type="ARBA" id="ARBA00022679"/>
    </source>
</evidence>
<keyword evidence="6" id="KW-0169">Cobalamin biosynthesis</keyword>
<dbReference type="PANTHER" id="PTHR12213">
    <property type="entry name" value="CORRINOID ADENOSYLTRANSFERASE"/>
    <property type="match status" value="1"/>
</dbReference>
<keyword evidence="4 6" id="KW-0547">Nucleotide-binding</keyword>
<reference evidence="9" key="1">
    <citation type="submission" date="2012-11" db="EMBL/GenBank/DDBJ databases">
        <authorList>
            <person name="Lucero-Rivera Y.E."/>
            <person name="Tovar-Ramirez D."/>
        </authorList>
    </citation>
    <scope>NUCLEOTIDE SEQUENCE [LARGE SCALE GENOMIC DNA]</scope>
    <source>
        <strain evidence="9">Araruama</strain>
    </source>
</reference>
<comment type="caution">
    <text evidence="8">The sequence shown here is derived from an EMBL/GenBank/DDBJ whole genome shotgun (WGS) entry which is preliminary data.</text>
</comment>
<dbReference type="InterPro" id="IPR036451">
    <property type="entry name" value="CblAdoTrfase-like_sf"/>
</dbReference>
<dbReference type="InterPro" id="IPR016030">
    <property type="entry name" value="CblAdoTrfase-like"/>
</dbReference>
<dbReference type="Proteomes" id="UP000189670">
    <property type="component" value="Unassembled WGS sequence"/>
</dbReference>
<comment type="pathway">
    <text evidence="6">Cofactor biosynthesis; adenosylcobalamin biosynthesis; adenosylcobalamin from cob(II)yrinate a,c-diamide: step 2/7.</text>
</comment>
<accession>A0A1V1P2B1</accession>
<dbReference type="FunFam" id="1.20.1200.10:FF:000001">
    <property type="entry name" value="Cob(I)yrinic acid a,c-diamide adenosyltransferase"/>
    <property type="match status" value="1"/>
</dbReference>
<dbReference type="GO" id="GO:0009236">
    <property type="term" value="P:cobalamin biosynthetic process"/>
    <property type="evidence" value="ECO:0007669"/>
    <property type="project" value="UniProtKB-UniRule"/>
</dbReference>
<comment type="catalytic activity">
    <reaction evidence="6">
        <text>2 cob(II)yrinate a,c diamide + reduced [electron-transfer flavoprotein] + 2 ATP = 2 adenosylcob(III)yrinate a,c-diamide + 2 triphosphate + oxidized [electron-transfer flavoprotein] + 3 H(+)</text>
        <dbReference type="Rhea" id="RHEA:11528"/>
        <dbReference type="Rhea" id="RHEA-COMP:10685"/>
        <dbReference type="Rhea" id="RHEA-COMP:10686"/>
        <dbReference type="ChEBI" id="CHEBI:15378"/>
        <dbReference type="ChEBI" id="CHEBI:18036"/>
        <dbReference type="ChEBI" id="CHEBI:30616"/>
        <dbReference type="ChEBI" id="CHEBI:57692"/>
        <dbReference type="ChEBI" id="CHEBI:58307"/>
        <dbReference type="ChEBI" id="CHEBI:58503"/>
        <dbReference type="ChEBI" id="CHEBI:58537"/>
        <dbReference type="EC" id="2.5.1.17"/>
    </reaction>
</comment>
<evidence type="ECO:0000313" key="9">
    <source>
        <dbReference type="Proteomes" id="UP000189670"/>
    </source>
</evidence>
<dbReference type="GO" id="GO:0008817">
    <property type="term" value="F:corrinoid adenosyltransferase activity"/>
    <property type="evidence" value="ECO:0007669"/>
    <property type="project" value="UniProtKB-UniRule"/>
</dbReference>
<dbReference type="Gene3D" id="1.20.1200.10">
    <property type="entry name" value="Cobalamin adenosyltransferase-like"/>
    <property type="match status" value="1"/>
</dbReference>
<dbReference type="SUPFAM" id="SSF89028">
    <property type="entry name" value="Cobalamin adenosyltransferase-like"/>
    <property type="match status" value="1"/>
</dbReference>
<comment type="catalytic activity">
    <reaction evidence="6">
        <text>2 cob(II)alamin + reduced [electron-transfer flavoprotein] + 2 ATP = 2 adenosylcob(III)alamin + 2 triphosphate + oxidized [electron-transfer flavoprotein] + 3 H(+)</text>
        <dbReference type="Rhea" id="RHEA:28671"/>
        <dbReference type="Rhea" id="RHEA-COMP:10685"/>
        <dbReference type="Rhea" id="RHEA-COMP:10686"/>
        <dbReference type="ChEBI" id="CHEBI:15378"/>
        <dbReference type="ChEBI" id="CHEBI:16304"/>
        <dbReference type="ChEBI" id="CHEBI:18036"/>
        <dbReference type="ChEBI" id="CHEBI:18408"/>
        <dbReference type="ChEBI" id="CHEBI:30616"/>
        <dbReference type="ChEBI" id="CHEBI:57692"/>
        <dbReference type="ChEBI" id="CHEBI:58307"/>
        <dbReference type="EC" id="2.5.1.17"/>
    </reaction>
</comment>
<evidence type="ECO:0000313" key="8">
    <source>
        <dbReference type="EMBL" id="ETR68933.1"/>
    </source>
</evidence>
<dbReference type="PANTHER" id="PTHR12213:SF0">
    <property type="entry name" value="CORRINOID ADENOSYLTRANSFERASE MMAB"/>
    <property type="match status" value="1"/>
</dbReference>
<keyword evidence="5 6" id="KW-0067">ATP-binding</keyword>
<name>A0A1V1P2B1_9BACT</name>
<dbReference type="AlphaFoldDB" id="A0A1V1P2B1"/>
<evidence type="ECO:0000259" key="7">
    <source>
        <dbReference type="Pfam" id="PF01923"/>
    </source>
</evidence>
<protein>
    <recommendedName>
        <fullName evidence="6">Corrinoid adenosyltransferase</fullName>
        <ecNumber evidence="6">2.5.1.17</ecNumber>
    </recommendedName>
    <alternativeName>
        <fullName evidence="6">Cob(II)alamin adenosyltransferase</fullName>
    </alternativeName>
    <alternativeName>
        <fullName evidence="6">Cob(II)yrinic acid a,c-diamide adenosyltransferase</fullName>
    </alternativeName>
    <alternativeName>
        <fullName evidence="6">Cobinamide/cobalamin adenosyltransferase</fullName>
    </alternativeName>
</protein>
<feature type="domain" description="Cobalamin adenosyltransferase-like" evidence="7">
    <location>
        <begin position="3"/>
        <end position="171"/>
    </location>
</feature>
<gene>
    <name evidence="8" type="ORF">OMM_04268</name>
</gene>
<dbReference type="NCBIfam" id="TIGR00636">
    <property type="entry name" value="PduO_Nterm"/>
    <property type="match status" value="1"/>
</dbReference>
<evidence type="ECO:0000256" key="6">
    <source>
        <dbReference type="RuleBase" id="RU366026"/>
    </source>
</evidence>
<evidence type="ECO:0000256" key="1">
    <source>
        <dbReference type="ARBA" id="ARBA00007487"/>
    </source>
</evidence>
<dbReference type="GO" id="GO:0005524">
    <property type="term" value="F:ATP binding"/>
    <property type="evidence" value="ECO:0007669"/>
    <property type="project" value="UniProtKB-UniRule"/>
</dbReference>
<dbReference type="EMBL" id="ATBP01000793">
    <property type="protein sequence ID" value="ETR68933.1"/>
    <property type="molecule type" value="Genomic_DNA"/>
</dbReference>
<dbReference type="EC" id="2.5.1.17" evidence="6"/>
<comment type="subunit">
    <text evidence="2">Homotrimer.</text>
</comment>
<sequence>MQIYTKKGDTGMTGLIGNQRVSKNHDRINAYGTVDELNAIISAILLHLSNETQLTHDIQFIQIDLFDIGACLATMDQRNISLPLDQRIADIEAAIDQMTQTIPPLKAFILPSGHAGAVYSHIARTVCRRAERQVVALIDNMEPSCQSDNYDVILMYLNRLSDYFFTLARYINYRFKVPEQFAGRAESNECN</sequence>
<dbReference type="InterPro" id="IPR029499">
    <property type="entry name" value="PduO-typ"/>
</dbReference>
<comment type="similarity">
    <text evidence="1 6">Belongs to the Cob(I)alamin adenosyltransferase family.</text>
</comment>
<dbReference type="Pfam" id="PF01923">
    <property type="entry name" value="Cob_adeno_trans"/>
    <property type="match status" value="1"/>
</dbReference>
<evidence type="ECO:0000256" key="2">
    <source>
        <dbReference type="ARBA" id="ARBA00011233"/>
    </source>
</evidence>